<proteinExistence type="predicted"/>
<protein>
    <submittedName>
        <fullName evidence="1">Uncharacterized protein</fullName>
    </submittedName>
</protein>
<organism evidence="1 2">
    <name type="scientific">Escherichia coli</name>
    <dbReference type="NCBI Taxonomy" id="562"/>
    <lineage>
        <taxon>Bacteria</taxon>
        <taxon>Pseudomonadati</taxon>
        <taxon>Pseudomonadota</taxon>
        <taxon>Gammaproteobacteria</taxon>
        <taxon>Enterobacterales</taxon>
        <taxon>Enterobacteriaceae</taxon>
        <taxon>Escherichia</taxon>
    </lineage>
</organism>
<gene>
    <name evidence="1" type="ORF">NCTC8622_06014</name>
</gene>
<evidence type="ECO:0000313" key="2">
    <source>
        <dbReference type="Proteomes" id="UP000254079"/>
    </source>
</evidence>
<sequence length="29" mass="3702">MAHDVNRDDFIYEHDKPVYVRSYCRIRFR</sequence>
<dbReference type="Proteomes" id="UP000254079">
    <property type="component" value="Unassembled WGS sequence"/>
</dbReference>
<dbReference type="EMBL" id="UGCP01000002">
    <property type="protein sequence ID" value="STI86873.1"/>
    <property type="molecule type" value="Genomic_DNA"/>
</dbReference>
<dbReference type="AlphaFoldDB" id="A0A376UCY3"/>
<accession>A0A376UCY3</accession>
<reference evidence="1 2" key="1">
    <citation type="submission" date="2018-06" db="EMBL/GenBank/DDBJ databases">
        <authorList>
            <consortium name="Pathogen Informatics"/>
            <person name="Doyle S."/>
        </authorList>
    </citation>
    <scope>NUCLEOTIDE SEQUENCE [LARGE SCALE GENOMIC DNA]</scope>
    <source>
        <strain evidence="1 2">NCTC8622</strain>
    </source>
</reference>
<name>A0A376UCY3_ECOLX</name>
<evidence type="ECO:0000313" key="1">
    <source>
        <dbReference type="EMBL" id="STI86873.1"/>
    </source>
</evidence>